<organism evidence="1">
    <name type="scientific">marine sediment metagenome</name>
    <dbReference type="NCBI Taxonomy" id="412755"/>
    <lineage>
        <taxon>unclassified sequences</taxon>
        <taxon>metagenomes</taxon>
        <taxon>ecological metagenomes</taxon>
    </lineage>
</organism>
<comment type="caution">
    <text evidence="1">The sequence shown here is derived from an EMBL/GenBank/DDBJ whole genome shotgun (WGS) entry which is preliminary data.</text>
</comment>
<sequence length="97" mass="11172">MYRTDLEDSEIEELRNRIAVRGRSTEDRFKIFTDVLMEYVGSGEWKNRSPTFLAMCAKASFLRGKYGFNQILAKDSQNLTCKGYAAAAYCRQSLDPR</sequence>
<proteinExistence type="predicted"/>
<name>X0ZHR8_9ZZZZ</name>
<dbReference type="EMBL" id="BART01007575">
    <property type="protein sequence ID" value="GAG59898.1"/>
    <property type="molecule type" value="Genomic_DNA"/>
</dbReference>
<protein>
    <submittedName>
        <fullName evidence="1">Uncharacterized protein</fullName>
    </submittedName>
</protein>
<dbReference type="AlphaFoldDB" id="X0ZHR8"/>
<evidence type="ECO:0000313" key="1">
    <source>
        <dbReference type="EMBL" id="GAG59898.1"/>
    </source>
</evidence>
<gene>
    <name evidence="1" type="ORF">S01H4_17213</name>
</gene>
<accession>X0ZHR8</accession>
<reference evidence="1" key="1">
    <citation type="journal article" date="2014" name="Front. Microbiol.">
        <title>High frequency of phylogenetically diverse reductive dehalogenase-homologous genes in deep subseafloor sedimentary metagenomes.</title>
        <authorList>
            <person name="Kawai M."/>
            <person name="Futagami T."/>
            <person name="Toyoda A."/>
            <person name="Takaki Y."/>
            <person name="Nishi S."/>
            <person name="Hori S."/>
            <person name="Arai W."/>
            <person name="Tsubouchi T."/>
            <person name="Morono Y."/>
            <person name="Uchiyama I."/>
            <person name="Ito T."/>
            <person name="Fujiyama A."/>
            <person name="Inagaki F."/>
            <person name="Takami H."/>
        </authorList>
    </citation>
    <scope>NUCLEOTIDE SEQUENCE</scope>
    <source>
        <strain evidence="1">Expedition CK06-06</strain>
    </source>
</reference>